<evidence type="ECO:0000313" key="1">
    <source>
        <dbReference type="EMBL" id="GAH85999.1"/>
    </source>
</evidence>
<reference evidence="1" key="1">
    <citation type="journal article" date="2014" name="Front. Microbiol.">
        <title>High frequency of phylogenetically diverse reductive dehalogenase-homologous genes in deep subseafloor sedimentary metagenomes.</title>
        <authorList>
            <person name="Kawai M."/>
            <person name="Futagami T."/>
            <person name="Toyoda A."/>
            <person name="Takaki Y."/>
            <person name="Nishi S."/>
            <person name="Hori S."/>
            <person name="Arai W."/>
            <person name="Tsubouchi T."/>
            <person name="Morono Y."/>
            <person name="Uchiyama I."/>
            <person name="Ito T."/>
            <person name="Fujiyama A."/>
            <person name="Inagaki F."/>
            <person name="Takami H."/>
        </authorList>
    </citation>
    <scope>NUCLEOTIDE SEQUENCE</scope>
    <source>
        <strain evidence="1">Expedition CK06-06</strain>
    </source>
</reference>
<feature type="non-terminal residue" evidence="1">
    <location>
        <position position="1"/>
    </location>
</feature>
<gene>
    <name evidence="1" type="ORF">S03H2_63574</name>
</gene>
<comment type="caution">
    <text evidence="1">The sequence shown here is derived from an EMBL/GenBank/DDBJ whole genome shotgun (WGS) entry which is preliminary data.</text>
</comment>
<dbReference type="AlphaFoldDB" id="X1K702"/>
<sequence>EVSTNPEQSYDSGFSHGVEAGADAMLGKLKRFYVPQFVIDQGREVDTKDIITGGGWLAFILDDKE</sequence>
<protein>
    <submittedName>
        <fullName evidence="1">Uncharacterized protein</fullName>
    </submittedName>
</protein>
<accession>X1K702</accession>
<name>X1K702_9ZZZZ</name>
<proteinExistence type="predicted"/>
<dbReference type="EMBL" id="BARU01041209">
    <property type="protein sequence ID" value="GAH85999.1"/>
    <property type="molecule type" value="Genomic_DNA"/>
</dbReference>
<organism evidence="1">
    <name type="scientific">marine sediment metagenome</name>
    <dbReference type="NCBI Taxonomy" id="412755"/>
    <lineage>
        <taxon>unclassified sequences</taxon>
        <taxon>metagenomes</taxon>
        <taxon>ecological metagenomes</taxon>
    </lineage>
</organism>